<dbReference type="InterPro" id="IPR014284">
    <property type="entry name" value="RNA_pol_sigma-70_dom"/>
</dbReference>
<evidence type="ECO:0000313" key="8">
    <source>
        <dbReference type="Proteomes" id="UP000319817"/>
    </source>
</evidence>
<dbReference type="AlphaFoldDB" id="A0A517NT18"/>
<feature type="domain" description="RNA polymerase sigma-70 region 2" evidence="5">
    <location>
        <begin position="22"/>
        <end position="89"/>
    </location>
</feature>
<sequence length="235" mass="26586">MNAPTSTYKRTAEKSRDQLILDNVDYVARILSTMAFKATSDEERENLNSAGVVGLVEAANNFDPSQGVSFRTFAYRRVYGAIVDEMRKTSLVSQVVLAQIGVVKKAHEILEPPVTPERIAEETELTLEQVVTCLEAMRFIKPDDWNDLSDVVHGSWRSSTMSAQYEIESEELKEMLAESINDLPERERLVLSLYYDEELNLAEIGAVLEISQSRVSRVMASARFRLQEAIRCKMN</sequence>
<organism evidence="7 8">
    <name type="scientific">Stieleria marina</name>
    <dbReference type="NCBI Taxonomy" id="1930275"/>
    <lineage>
        <taxon>Bacteria</taxon>
        <taxon>Pseudomonadati</taxon>
        <taxon>Planctomycetota</taxon>
        <taxon>Planctomycetia</taxon>
        <taxon>Pirellulales</taxon>
        <taxon>Pirellulaceae</taxon>
        <taxon>Stieleria</taxon>
    </lineage>
</organism>
<dbReference type="SUPFAM" id="SSF88946">
    <property type="entry name" value="Sigma2 domain of RNA polymerase sigma factors"/>
    <property type="match status" value="1"/>
</dbReference>
<dbReference type="Gene3D" id="1.20.140.160">
    <property type="match status" value="1"/>
</dbReference>
<dbReference type="OrthoDB" id="9799825at2"/>
<dbReference type="RefSeq" id="WP_145417768.1">
    <property type="nucleotide sequence ID" value="NZ_CP036526.1"/>
</dbReference>
<dbReference type="NCBIfam" id="TIGR02937">
    <property type="entry name" value="sigma70-ECF"/>
    <property type="match status" value="1"/>
</dbReference>
<evidence type="ECO:0000259" key="5">
    <source>
        <dbReference type="Pfam" id="PF04542"/>
    </source>
</evidence>
<dbReference type="InterPro" id="IPR007630">
    <property type="entry name" value="RNA_pol_sigma70_r4"/>
</dbReference>
<keyword evidence="8" id="KW-1185">Reference proteome</keyword>
<protein>
    <submittedName>
        <fullName evidence="7">RNA polymerase sigma-D factor</fullName>
    </submittedName>
</protein>
<gene>
    <name evidence="7" type="primary">sigD</name>
    <name evidence="7" type="ORF">K239x_22200</name>
</gene>
<dbReference type="GO" id="GO:0016987">
    <property type="term" value="F:sigma factor activity"/>
    <property type="evidence" value="ECO:0007669"/>
    <property type="project" value="UniProtKB-KW"/>
</dbReference>
<dbReference type="GO" id="GO:0003677">
    <property type="term" value="F:DNA binding"/>
    <property type="evidence" value="ECO:0007669"/>
    <property type="project" value="UniProtKB-KW"/>
</dbReference>
<dbReference type="PANTHER" id="PTHR30385">
    <property type="entry name" value="SIGMA FACTOR F FLAGELLAR"/>
    <property type="match status" value="1"/>
</dbReference>
<evidence type="ECO:0000256" key="4">
    <source>
        <dbReference type="ARBA" id="ARBA00023163"/>
    </source>
</evidence>
<keyword evidence="1" id="KW-0805">Transcription regulation</keyword>
<dbReference type="GO" id="GO:0006352">
    <property type="term" value="P:DNA-templated transcription initiation"/>
    <property type="evidence" value="ECO:0007669"/>
    <property type="project" value="InterPro"/>
</dbReference>
<dbReference type="Gene3D" id="1.10.1740.10">
    <property type="match status" value="1"/>
</dbReference>
<reference evidence="7 8" key="1">
    <citation type="submission" date="2019-02" db="EMBL/GenBank/DDBJ databases">
        <title>Deep-cultivation of Planctomycetes and their phenomic and genomic characterization uncovers novel biology.</title>
        <authorList>
            <person name="Wiegand S."/>
            <person name="Jogler M."/>
            <person name="Boedeker C."/>
            <person name="Pinto D."/>
            <person name="Vollmers J."/>
            <person name="Rivas-Marin E."/>
            <person name="Kohn T."/>
            <person name="Peeters S.H."/>
            <person name="Heuer A."/>
            <person name="Rast P."/>
            <person name="Oberbeckmann S."/>
            <person name="Bunk B."/>
            <person name="Jeske O."/>
            <person name="Meyerdierks A."/>
            <person name="Storesund J.E."/>
            <person name="Kallscheuer N."/>
            <person name="Luecker S."/>
            <person name="Lage O.M."/>
            <person name="Pohl T."/>
            <person name="Merkel B.J."/>
            <person name="Hornburger P."/>
            <person name="Mueller R.-W."/>
            <person name="Bruemmer F."/>
            <person name="Labrenz M."/>
            <person name="Spormann A.M."/>
            <person name="Op den Camp H."/>
            <person name="Overmann J."/>
            <person name="Amann R."/>
            <person name="Jetten M.S.M."/>
            <person name="Mascher T."/>
            <person name="Medema M.H."/>
            <person name="Devos D.P."/>
            <person name="Kaster A.-K."/>
            <person name="Ovreas L."/>
            <person name="Rohde M."/>
            <person name="Galperin M.Y."/>
            <person name="Jogler C."/>
        </authorList>
    </citation>
    <scope>NUCLEOTIDE SEQUENCE [LARGE SCALE GENOMIC DNA]</scope>
    <source>
        <strain evidence="7 8">K23_9</strain>
    </source>
</reference>
<evidence type="ECO:0000259" key="6">
    <source>
        <dbReference type="Pfam" id="PF04545"/>
    </source>
</evidence>
<accession>A0A517NT18</accession>
<feature type="domain" description="RNA polymerase sigma-70 region 4" evidence="6">
    <location>
        <begin position="181"/>
        <end position="227"/>
    </location>
</feature>
<evidence type="ECO:0000313" key="7">
    <source>
        <dbReference type="EMBL" id="QDT10264.1"/>
    </source>
</evidence>
<dbReference type="EMBL" id="CP036526">
    <property type="protein sequence ID" value="QDT10264.1"/>
    <property type="molecule type" value="Genomic_DNA"/>
</dbReference>
<keyword evidence="4" id="KW-0804">Transcription</keyword>
<proteinExistence type="predicted"/>
<dbReference type="PRINTS" id="PR00046">
    <property type="entry name" value="SIGMA70FCT"/>
</dbReference>
<keyword evidence="3" id="KW-0238">DNA-binding</keyword>
<dbReference type="InterPro" id="IPR013325">
    <property type="entry name" value="RNA_pol_sigma_r2"/>
</dbReference>
<keyword evidence="2" id="KW-0731">Sigma factor</keyword>
<dbReference type="PANTHER" id="PTHR30385:SF7">
    <property type="entry name" value="RNA POLYMERASE SIGMA FACTOR FLIA"/>
    <property type="match status" value="1"/>
</dbReference>
<evidence type="ECO:0000256" key="1">
    <source>
        <dbReference type="ARBA" id="ARBA00023015"/>
    </source>
</evidence>
<evidence type="ECO:0000256" key="2">
    <source>
        <dbReference type="ARBA" id="ARBA00023082"/>
    </source>
</evidence>
<dbReference type="InterPro" id="IPR000943">
    <property type="entry name" value="RNA_pol_sigma70"/>
</dbReference>
<dbReference type="SUPFAM" id="SSF88659">
    <property type="entry name" value="Sigma3 and sigma4 domains of RNA polymerase sigma factors"/>
    <property type="match status" value="1"/>
</dbReference>
<dbReference type="CDD" id="cd06171">
    <property type="entry name" value="Sigma70_r4"/>
    <property type="match status" value="1"/>
</dbReference>
<dbReference type="InterPro" id="IPR007627">
    <property type="entry name" value="RNA_pol_sigma70_r2"/>
</dbReference>
<dbReference type="Pfam" id="PF04542">
    <property type="entry name" value="Sigma70_r2"/>
    <property type="match status" value="1"/>
</dbReference>
<name>A0A517NT18_9BACT</name>
<dbReference type="Pfam" id="PF04545">
    <property type="entry name" value="Sigma70_r4"/>
    <property type="match status" value="1"/>
</dbReference>
<evidence type="ECO:0000256" key="3">
    <source>
        <dbReference type="ARBA" id="ARBA00023125"/>
    </source>
</evidence>
<dbReference type="Proteomes" id="UP000319817">
    <property type="component" value="Chromosome"/>
</dbReference>
<dbReference type="InterPro" id="IPR013324">
    <property type="entry name" value="RNA_pol_sigma_r3/r4-like"/>
</dbReference>